<proteinExistence type="predicted"/>
<dbReference type="SMART" id="SM00642">
    <property type="entry name" value="Aamy"/>
    <property type="match status" value="1"/>
</dbReference>
<dbReference type="Gene3D" id="3.20.20.80">
    <property type="entry name" value="Glycosidases"/>
    <property type="match status" value="1"/>
</dbReference>
<comment type="caution">
    <text evidence="3">The sequence shown here is derived from an EMBL/GenBank/DDBJ whole genome shotgun (WGS) entry which is preliminary data.</text>
</comment>
<reference evidence="3 4" key="1">
    <citation type="submission" date="2019-01" db="EMBL/GenBank/DDBJ databases">
        <authorList>
            <person name="Chen W.-M."/>
        </authorList>
    </citation>
    <scope>NUCLEOTIDE SEQUENCE [LARGE SCALE GENOMIC DNA]</scope>
    <source>
        <strain evidence="3 4">YBJ-36</strain>
    </source>
</reference>
<dbReference type="PANTHER" id="PTHR10357">
    <property type="entry name" value="ALPHA-AMYLASE FAMILY MEMBER"/>
    <property type="match status" value="1"/>
</dbReference>
<dbReference type="InterPro" id="IPR013780">
    <property type="entry name" value="Glyco_hydro_b"/>
</dbReference>
<keyword evidence="1" id="KW-0732">Signal</keyword>
<feature type="domain" description="Glycosyl hydrolase family 13 catalytic" evidence="2">
    <location>
        <begin position="216"/>
        <end position="569"/>
    </location>
</feature>
<accession>A0A3S3TKD4</accession>
<evidence type="ECO:0000259" key="2">
    <source>
        <dbReference type="SMART" id="SM00642"/>
    </source>
</evidence>
<name>A0A3S3TKD4_9SPHI</name>
<protein>
    <submittedName>
        <fullName evidence="3">DUF3459 domain-containing protein</fullName>
    </submittedName>
</protein>
<dbReference type="InterPro" id="IPR013783">
    <property type="entry name" value="Ig-like_fold"/>
</dbReference>
<gene>
    <name evidence="3" type="ORF">EOD41_03670</name>
</gene>
<dbReference type="OrthoDB" id="9806009at2"/>
<dbReference type="InterPro" id="IPR006047">
    <property type="entry name" value="GH13_cat_dom"/>
</dbReference>
<feature type="signal peptide" evidence="1">
    <location>
        <begin position="1"/>
        <end position="22"/>
    </location>
</feature>
<sequence length="668" mass="75234">MQLSKIYILIALLTCTFLQSVAGDITLHKKDATIWLPSQRITGTISGFAAKQLTVHHNKKQFNIDVVNNAFSFTIDAVHENKIWVEDAASGSKSTVLNLTLGYNQLPVVKPVPEVKDNTVALTSVVLNNPDKKALKYFWSAAKGNPQKVVITKANKSTASVQVPAAKGVYYFNLLVVAGADSAIYKTYVTRDKQGVKAFNIDNDAPKWIDDAIIYQITPAYFVKKAGFDAITAKLAEIKALGVNTIYLQPVTKSEKGGQAYDVIDYLTIDERLGNAQQLKKLVNSAKALNLRVLLDLVPNHTSISHPYAIDCIKNGTDSHYFKFYQHTNDGAPYSSFYHTDSNKFVYYFWNGLVNLDYQNPEVQQWMIEICKYWLREFDIDGYRFDAVWGINSRTPKFAHRLRTELKIIKPDVLLLAEDKATDPSVFAKGFDAAYDWTADTAWISQWTWQTHHDNKKSLTIFNLADSTKRAAKLNKAIFHETVLDKPVLRFLENNDLPRFIGSHTLAQTKMAAGLLFAMPGIPMLFNGQEIGRINHPYSGRTIFYADKTIQQLDSVGMIAYYKRLIDLRKQYPALSQSRTNPVQVTEANNVVALHRFTDKQHFIVLLNLSGAANTATINMQNVQMADKPLLATDVLTNTNYKLNKTKSVYELSVPMEGYAVKWLLLTN</sequence>
<dbReference type="GO" id="GO:0005975">
    <property type="term" value="P:carbohydrate metabolic process"/>
    <property type="evidence" value="ECO:0007669"/>
    <property type="project" value="InterPro"/>
</dbReference>
<dbReference type="GO" id="GO:0016798">
    <property type="term" value="F:hydrolase activity, acting on glycosyl bonds"/>
    <property type="evidence" value="ECO:0007669"/>
    <property type="project" value="UniProtKB-KW"/>
</dbReference>
<dbReference type="AlphaFoldDB" id="A0A3S3TKD4"/>
<dbReference type="Proteomes" id="UP000282759">
    <property type="component" value="Unassembled WGS sequence"/>
</dbReference>
<evidence type="ECO:0000313" key="4">
    <source>
        <dbReference type="Proteomes" id="UP000282759"/>
    </source>
</evidence>
<dbReference type="InterPro" id="IPR017853">
    <property type="entry name" value="GH"/>
</dbReference>
<dbReference type="Gene3D" id="2.60.40.10">
    <property type="entry name" value="Immunoglobulins"/>
    <property type="match status" value="1"/>
</dbReference>
<evidence type="ECO:0000256" key="1">
    <source>
        <dbReference type="SAM" id="SignalP"/>
    </source>
</evidence>
<dbReference type="EMBL" id="SACK01000001">
    <property type="protein sequence ID" value="RVU03045.1"/>
    <property type="molecule type" value="Genomic_DNA"/>
</dbReference>
<feature type="chain" id="PRO_5018593431" evidence="1">
    <location>
        <begin position="23"/>
        <end position="668"/>
    </location>
</feature>
<dbReference type="SUPFAM" id="SSF51445">
    <property type="entry name" value="(Trans)glycosidases"/>
    <property type="match status" value="1"/>
</dbReference>
<keyword evidence="4" id="KW-1185">Reference proteome</keyword>
<evidence type="ECO:0000313" key="3">
    <source>
        <dbReference type="EMBL" id="RVU03045.1"/>
    </source>
</evidence>
<dbReference type="Gene3D" id="2.60.40.1180">
    <property type="entry name" value="Golgi alpha-mannosidase II"/>
    <property type="match status" value="1"/>
</dbReference>
<dbReference type="SUPFAM" id="SSF51011">
    <property type="entry name" value="Glycosyl hydrolase domain"/>
    <property type="match status" value="1"/>
</dbReference>
<organism evidence="3 4">
    <name type="scientific">Mucilaginibacter limnophilus</name>
    <dbReference type="NCBI Taxonomy" id="1932778"/>
    <lineage>
        <taxon>Bacteria</taxon>
        <taxon>Pseudomonadati</taxon>
        <taxon>Bacteroidota</taxon>
        <taxon>Sphingobacteriia</taxon>
        <taxon>Sphingobacteriales</taxon>
        <taxon>Sphingobacteriaceae</taxon>
        <taxon>Mucilaginibacter</taxon>
    </lineage>
</organism>
<dbReference type="Pfam" id="PF00128">
    <property type="entry name" value="Alpha-amylase"/>
    <property type="match status" value="1"/>
</dbReference>